<reference evidence="4" key="1">
    <citation type="submission" date="2022-07" db="EMBL/GenBank/DDBJ databases">
        <title>Phylogenomic reconstructions and comparative analyses of Kickxellomycotina fungi.</title>
        <authorList>
            <person name="Reynolds N.K."/>
            <person name="Stajich J.E."/>
            <person name="Barry K."/>
            <person name="Grigoriev I.V."/>
            <person name="Crous P."/>
            <person name="Smith M.E."/>
        </authorList>
    </citation>
    <scope>NUCLEOTIDE SEQUENCE</scope>
    <source>
        <strain evidence="4">BCRC 34381</strain>
    </source>
</reference>
<dbReference type="PANTHER" id="PTHR21331">
    <property type="entry name" value="BRCA1-ASSOCIATED ATM ACTIVATOR 1"/>
    <property type="match status" value="1"/>
</dbReference>
<dbReference type="AlphaFoldDB" id="A0A9W7YAJ5"/>
<accession>A0A9W7YAJ5</accession>
<proteinExistence type="inferred from homology"/>
<dbReference type="SUPFAM" id="SSF48371">
    <property type="entry name" value="ARM repeat"/>
    <property type="match status" value="1"/>
</dbReference>
<protein>
    <recommendedName>
        <fullName evidence="6">ARM repeat-containing protein</fullName>
    </recommendedName>
</protein>
<organism evidence="4 5">
    <name type="scientific">Coemansia biformis</name>
    <dbReference type="NCBI Taxonomy" id="1286918"/>
    <lineage>
        <taxon>Eukaryota</taxon>
        <taxon>Fungi</taxon>
        <taxon>Fungi incertae sedis</taxon>
        <taxon>Zoopagomycota</taxon>
        <taxon>Kickxellomycotina</taxon>
        <taxon>Kickxellomycetes</taxon>
        <taxon>Kickxellales</taxon>
        <taxon>Kickxellaceae</taxon>
        <taxon>Coemansia</taxon>
    </lineage>
</organism>
<evidence type="ECO:0000256" key="2">
    <source>
        <dbReference type="ARBA" id="ARBA00022490"/>
    </source>
</evidence>
<dbReference type="Gene3D" id="1.25.10.10">
    <property type="entry name" value="Leucine-rich Repeat Variant"/>
    <property type="match status" value="1"/>
</dbReference>
<dbReference type="GO" id="GO:0005737">
    <property type="term" value="C:cytoplasm"/>
    <property type="evidence" value="ECO:0007669"/>
    <property type="project" value="UniProtKB-SubCell"/>
</dbReference>
<dbReference type="PANTHER" id="PTHR21331:SF2">
    <property type="entry name" value="BRCA1-ASSOCIATED ATM ACTIVATOR 1"/>
    <property type="match status" value="1"/>
</dbReference>
<dbReference type="EMBL" id="JANBOI010000082">
    <property type="protein sequence ID" value="KAJ1734320.1"/>
    <property type="molecule type" value="Genomic_DNA"/>
</dbReference>
<keyword evidence="2" id="KW-0963">Cytoplasm</keyword>
<evidence type="ECO:0000313" key="4">
    <source>
        <dbReference type="EMBL" id="KAJ1734320.1"/>
    </source>
</evidence>
<evidence type="ECO:0000256" key="3">
    <source>
        <dbReference type="ARBA" id="ARBA00061308"/>
    </source>
</evidence>
<evidence type="ECO:0000256" key="1">
    <source>
        <dbReference type="ARBA" id="ARBA00004496"/>
    </source>
</evidence>
<comment type="subcellular location">
    <subcellularLocation>
        <location evidence="1">Cytoplasm</location>
    </subcellularLocation>
</comment>
<dbReference type="GO" id="GO:0005634">
    <property type="term" value="C:nucleus"/>
    <property type="evidence" value="ECO:0007669"/>
    <property type="project" value="TreeGrafter"/>
</dbReference>
<comment type="similarity">
    <text evidence="3">Belongs to the BRAT1 family.</text>
</comment>
<name>A0A9W7YAJ5_9FUNG</name>
<evidence type="ECO:0008006" key="6">
    <source>
        <dbReference type="Google" id="ProtNLM"/>
    </source>
</evidence>
<sequence length="746" mass="80936">MSNTYISPQAMLGVLQQLPRMSDKIVDDTRHEKVLSYMRLYLASPGAAHQLLAWDALGLLGACLQADSDYRVSSVAIRFAGDIIQCRDVWEALNCSHTHIVEWVVANVDSAHALVRIGCLQFVQQAAAMDTSRQLLERLDCPRLIMRRLLDPSCFVVAEACKLLGILISNGDGVDQELAELVERLVARPFEAQDTARKTAVLLAVEMLYAADSWTVALARTQFPVDRMALYLYDSDRLVRDKALDVLEAALGAGCVDVADVLAALDQQTREPQKQSALVALRCLAAIVKQTDDDARRLAIVQSAADFLQLATGGDGPSHQESDQAADLAGVGACVRALLYAQAPSSRATTIAVACESARIVREFCRRTLNADTVAAMCALLETRLVQSTAQLLQLILDAIIHALRQAHGNFAQLLVLPQLAGSFAIGAPGLKALYGVALEVIGSERDNTDPKYMRFLRDLRTAVRARLADVEWESRDTTLEFVASAAALDGRESLITAEVVDDVAAALGDAQEYVRASAAQALVALVGSCHAARVASHGSIDRHGLAALVGDSEAFVRRAATDLACAIGEWAISSRTPSAEWALCLGRPQLRQLADDPDFEVRVRCTQLLALLVGQVHIGPLVCANISEHLASLHADTLLLDMCRDTSRYVRGACLHSLRELKRQLDDMRGCPASGDGSPGRLPKRQATGRGQAFYERLCGVDWPALEASLSVENLYQEALDTQVESELMAELRDPNYGNNMLDCY</sequence>
<dbReference type="Proteomes" id="UP001143981">
    <property type="component" value="Unassembled WGS sequence"/>
</dbReference>
<dbReference type="InterPro" id="IPR011989">
    <property type="entry name" value="ARM-like"/>
</dbReference>
<gene>
    <name evidence="4" type="ORF">LPJ61_001141</name>
</gene>
<keyword evidence="5" id="KW-1185">Reference proteome</keyword>
<comment type="caution">
    <text evidence="4">The sequence shown here is derived from an EMBL/GenBank/DDBJ whole genome shotgun (WGS) entry which is preliminary data.</text>
</comment>
<evidence type="ECO:0000313" key="5">
    <source>
        <dbReference type="Proteomes" id="UP001143981"/>
    </source>
</evidence>
<dbReference type="InterPro" id="IPR016024">
    <property type="entry name" value="ARM-type_fold"/>
</dbReference>
<dbReference type="GO" id="GO:0006974">
    <property type="term" value="P:DNA damage response"/>
    <property type="evidence" value="ECO:0007669"/>
    <property type="project" value="InterPro"/>
</dbReference>
<dbReference type="OrthoDB" id="10057956at2759"/>
<dbReference type="InterPro" id="IPR038904">
    <property type="entry name" value="BRAT1"/>
</dbReference>